<sequence length="111" mass="10645">MAECHAALIGAAAGAVGPMISSSLGIACGMSPDFTGSQVLPRQPVGVVALFGALASASAGAFAAMAAQSAVLGAAAGVVAAGFVTGVSTVDMLKRRNLLVAETQKSAKAAK</sequence>
<feature type="transmembrane region" description="Helical" evidence="1">
    <location>
        <begin position="44"/>
        <end position="64"/>
    </location>
</feature>
<dbReference type="EMBL" id="CAUJNA010000817">
    <property type="protein sequence ID" value="CAJ1381526.1"/>
    <property type="molecule type" value="Genomic_DNA"/>
</dbReference>
<comment type="caution">
    <text evidence="2">The sequence shown here is derived from an EMBL/GenBank/DDBJ whole genome shotgun (WGS) entry which is preliminary data.</text>
</comment>
<dbReference type="AlphaFoldDB" id="A0AA36MVN5"/>
<name>A0AA36MVN5_9DINO</name>
<accession>A0AA36MVN5</accession>
<keyword evidence="1" id="KW-1133">Transmembrane helix</keyword>
<protein>
    <submittedName>
        <fullName evidence="2">Uncharacterized protein</fullName>
    </submittedName>
</protein>
<keyword evidence="1" id="KW-0472">Membrane</keyword>
<proteinExistence type="predicted"/>
<reference evidence="2" key="1">
    <citation type="submission" date="2023-08" db="EMBL/GenBank/DDBJ databases">
        <authorList>
            <person name="Chen Y."/>
            <person name="Shah S."/>
            <person name="Dougan E. K."/>
            <person name="Thang M."/>
            <person name="Chan C."/>
        </authorList>
    </citation>
    <scope>NUCLEOTIDE SEQUENCE</scope>
</reference>
<gene>
    <name evidence="2" type="ORF">EVOR1521_LOCUS9187</name>
</gene>
<keyword evidence="1" id="KW-0812">Transmembrane</keyword>
<dbReference type="Proteomes" id="UP001178507">
    <property type="component" value="Unassembled WGS sequence"/>
</dbReference>
<evidence type="ECO:0000256" key="1">
    <source>
        <dbReference type="SAM" id="Phobius"/>
    </source>
</evidence>
<organism evidence="2 3">
    <name type="scientific">Effrenium voratum</name>
    <dbReference type="NCBI Taxonomy" id="2562239"/>
    <lineage>
        <taxon>Eukaryota</taxon>
        <taxon>Sar</taxon>
        <taxon>Alveolata</taxon>
        <taxon>Dinophyceae</taxon>
        <taxon>Suessiales</taxon>
        <taxon>Symbiodiniaceae</taxon>
        <taxon>Effrenium</taxon>
    </lineage>
</organism>
<feature type="transmembrane region" description="Helical" evidence="1">
    <location>
        <begin position="71"/>
        <end position="90"/>
    </location>
</feature>
<evidence type="ECO:0000313" key="3">
    <source>
        <dbReference type="Proteomes" id="UP001178507"/>
    </source>
</evidence>
<keyword evidence="3" id="KW-1185">Reference proteome</keyword>
<evidence type="ECO:0000313" key="2">
    <source>
        <dbReference type="EMBL" id="CAJ1381526.1"/>
    </source>
</evidence>